<comment type="caution">
    <text evidence="1">The sequence shown here is derived from an EMBL/GenBank/DDBJ whole genome shotgun (WGS) entry which is preliminary data.</text>
</comment>
<sequence>MYACCTPAAANSSPLPCFAPRSIFCEAAHQVRRDAMITREPALGVFNGWRITPLERGAVRHKACVCVCVCVVSAALPFKTRYVVGPPLLQSRRQVRETASAWRLFDRDSGHECVRLA</sequence>
<reference evidence="1 2" key="1">
    <citation type="submission" date="2019-12" db="EMBL/GenBank/DDBJ databases">
        <title>A genome sequence resource for the geographically widespread anthracnose pathogen Colletotrichum asianum.</title>
        <authorList>
            <person name="Meng Y."/>
        </authorList>
    </citation>
    <scope>NUCLEOTIDE SEQUENCE [LARGE SCALE GENOMIC DNA]</scope>
    <source>
        <strain evidence="1 2">ICMP 18580</strain>
    </source>
</reference>
<evidence type="ECO:0000313" key="1">
    <source>
        <dbReference type="EMBL" id="KAF0331360.1"/>
    </source>
</evidence>
<evidence type="ECO:0000313" key="2">
    <source>
        <dbReference type="Proteomes" id="UP000434172"/>
    </source>
</evidence>
<organism evidence="1 2">
    <name type="scientific">Colletotrichum asianum</name>
    <dbReference type="NCBI Taxonomy" id="702518"/>
    <lineage>
        <taxon>Eukaryota</taxon>
        <taxon>Fungi</taxon>
        <taxon>Dikarya</taxon>
        <taxon>Ascomycota</taxon>
        <taxon>Pezizomycotina</taxon>
        <taxon>Sordariomycetes</taxon>
        <taxon>Hypocreomycetidae</taxon>
        <taxon>Glomerellales</taxon>
        <taxon>Glomerellaceae</taxon>
        <taxon>Colletotrichum</taxon>
        <taxon>Colletotrichum gloeosporioides species complex</taxon>
    </lineage>
</organism>
<dbReference type="EMBL" id="WOWK01000003">
    <property type="protein sequence ID" value="KAF0331360.1"/>
    <property type="molecule type" value="Genomic_DNA"/>
</dbReference>
<proteinExistence type="predicted"/>
<keyword evidence="2" id="KW-1185">Reference proteome</keyword>
<protein>
    <submittedName>
        <fullName evidence="1">Uncharacterized protein</fullName>
    </submittedName>
</protein>
<accession>A0A8H3ZYU4</accession>
<dbReference type="AlphaFoldDB" id="A0A8H3ZYU4"/>
<gene>
    <name evidence="1" type="ORF">GQ607_001106</name>
</gene>
<dbReference type="Proteomes" id="UP000434172">
    <property type="component" value="Unassembled WGS sequence"/>
</dbReference>
<name>A0A8H3ZYU4_9PEZI</name>